<dbReference type="Proteomes" id="UP000292027">
    <property type="component" value="Unassembled WGS sequence"/>
</dbReference>
<reference evidence="4 5" key="1">
    <citation type="journal article" date="2015" name="Stand. Genomic Sci.">
        <title>Genomic Encyclopedia of Bacterial and Archaeal Type Strains, Phase III: the genomes of soil and plant-associated and newly described type strains.</title>
        <authorList>
            <person name="Whitman W.B."/>
            <person name="Woyke T."/>
            <person name="Klenk H.P."/>
            <person name="Zhou Y."/>
            <person name="Lilburn T.G."/>
            <person name="Beck B.J."/>
            <person name="De Vos P."/>
            <person name="Vandamme P."/>
            <person name="Eisen J.A."/>
            <person name="Garrity G."/>
            <person name="Hugenholtz P."/>
            <person name="Kyrpides N.C."/>
        </authorList>
    </citation>
    <scope>NUCLEOTIDE SEQUENCE [LARGE SCALE GENOMIC DNA]</scope>
    <source>
        <strain evidence="4 5">VKM Ac-2540</strain>
    </source>
</reference>
<feature type="coiled-coil region" evidence="1">
    <location>
        <begin position="198"/>
        <end position="225"/>
    </location>
</feature>
<dbReference type="Pfam" id="PF01548">
    <property type="entry name" value="DEDD_Tnp_IS110"/>
    <property type="match status" value="1"/>
</dbReference>
<dbReference type="Pfam" id="PF02371">
    <property type="entry name" value="Transposase_20"/>
    <property type="match status" value="1"/>
</dbReference>
<protein>
    <submittedName>
        <fullName evidence="4">Transposase</fullName>
    </submittedName>
</protein>
<feature type="domain" description="Transposase IS110-like N-terminal" evidence="2">
    <location>
        <begin position="13"/>
        <end position="155"/>
    </location>
</feature>
<organism evidence="4 5">
    <name type="scientific">Kribbella rubisoli</name>
    <dbReference type="NCBI Taxonomy" id="3075929"/>
    <lineage>
        <taxon>Bacteria</taxon>
        <taxon>Bacillati</taxon>
        <taxon>Actinomycetota</taxon>
        <taxon>Actinomycetes</taxon>
        <taxon>Propionibacteriales</taxon>
        <taxon>Kribbellaceae</taxon>
        <taxon>Kribbella</taxon>
    </lineage>
</organism>
<keyword evidence="5" id="KW-1185">Reference proteome</keyword>
<evidence type="ECO:0000256" key="1">
    <source>
        <dbReference type="SAM" id="Coils"/>
    </source>
</evidence>
<accession>A0A4V2FZN4</accession>
<evidence type="ECO:0000259" key="2">
    <source>
        <dbReference type="Pfam" id="PF01548"/>
    </source>
</evidence>
<dbReference type="OrthoDB" id="4337860at2"/>
<proteinExistence type="predicted"/>
<name>A0A4V2FZN4_9ACTN</name>
<dbReference type="NCBIfam" id="NF033542">
    <property type="entry name" value="transpos_IS110"/>
    <property type="match status" value="1"/>
</dbReference>
<dbReference type="InterPro" id="IPR002525">
    <property type="entry name" value="Transp_IS110-like_N"/>
</dbReference>
<evidence type="ECO:0000313" key="4">
    <source>
        <dbReference type="EMBL" id="RZU22166.1"/>
    </source>
</evidence>
<dbReference type="EMBL" id="SHKR01000009">
    <property type="protein sequence ID" value="RZU22166.1"/>
    <property type="molecule type" value="Genomic_DNA"/>
</dbReference>
<dbReference type="GO" id="GO:0004803">
    <property type="term" value="F:transposase activity"/>
    <property type="evidence" value="ECO:0007669"/>
    <property type="project" value="InterPro"/>
</dbReference>
<dbReference type="PANTHER" id="PTHR33055:SF16">
    <property type="entry name" value="TRANSPOSASE FOR INSERTION SEQUENCE ELEMENT IS1547"/>
    <property type="match status" value="1"/>
</dbReference>
<dbReference type="GO" id="GO:0006313">
    <property type="term" value="P:DNA transposition"/>
    <property type="evidence" value="ECO:0007669"/>
    <property type="project" value="InterPro"/>
</dbReference>
<sequence>MTVTATATTVIGGADTHADTIHVAAVDEIGRELGDREFPTTPDGYRAALAFLSTFGTLRMVGIEGTSSYGAGLARAAHAAGVEVREVTRPDRAQRRMRGKSDPLDAYQAARAVLSGRADAAAKNEHIEAIRALHTARRSAVKARTAAMNQVHHMLITAPAALREKYRPLKDKPLVEALAACRPAHHRDPTIRAVSSALKVLAQRHQFLTRQANELEQHIKKLATIANPHLLSLRGVGPATAAQLLITAGANPDRLRNEASFAALCGAAPVPASSGKTTRHRLSRGGDRAANHALHTIAVVRMSCDPRTRAYVTTQRGNGRSTAEILRRLKRALAREIFHSLTRNQAAPHLADLRPTRQAKNITLTAAADAMNTYITKIVRTEQGTYPDHDLAHRYRTWLNTA</sequence>
<dbReference type="RefSeq" id="WP_130439351.1">
    <property type="nucleotide sequence ID" value="NZ_SHKR01000009.1"/>
</dbReference>
<dbReference type="InterPro" id="IPR047650">
    <property type="entry name" value="Transpos_IS110"/>
</dbReference>
<evidence type="ECO:0000313" key="5">
    <source>
        <dbReference type="Proteomes" id="UP000292027"/>
    </source>
</evidence>
<evidence type="ECO:0000259" key="3">
    <source>
        <dbReference type="Pfam" id="PF02371"/>
    </source>
</evidence>
<gene>
    <name evidence="4" type="ORF">EV645_0525</name>
</gene>
<dbReference type="PANTHER" id="PTHR33055">
    <property type="entry name" value="TRANSPOSASE FOR INSERTION SEQUENCE ELEMENT IS1111A"/>
    <property type="match status" value="1"/>
</dbReference>
<dbReference type="InterPro" id="IPR003346">
    <property type="entry name" value="Transposase_20"/>
</dbReference>
<keyword evidence="1" id="KW-0175">Coiled coil</keyword>
<dbReference type="GO" id="GO:0003677">
    <property type="term" value="F:DNA binding"/>
    <property type="evidence" value="ECO:0007669"/>
    <property type="project" value="InterPro"/>
</dbReference>
<dbReference type="AlphaFoldDB" id="A0A4V2FZN4"/>
<comment type="caution">
    <text evidence="4">The sequence shown here is derived from an EMBL/GenBank/DDBJ whole genome shotgun (WGS) entry which is preliminary data.</text>
</comment>
<feature type="domain" description="Transposase IS116/IS110/IS902 C-terminal" evidence="3">
    <location>
        <begin position="229"/>
        <end position="312"/>
    </location>
</feature>